<evidence type="ECO:0000313" key="1">
    <source>
        <dbReference type="EMBL" id="CAB9509813.1"/>
    </source>
</evidence>
<comment type="caution">
    <text evidence="1">The sequence shown here is derived from an EMBL/GenBank/DDBJ whole genome shotgun (WGS) entry which is preliminary data.</text>
</comment>
<dbReference type="Proteomes" id="UP001153069">
    <property type="component" value="Unassembled WGS sequence"/>
</dbReference>
<sequence>MTMMSTTTTTSKTTKKRVTFSAVAADSIRHFESENTELSSQLFYQPQDYIHFRADARLEKARQRQNRKKEMLLRNQARRISHFHMNKLSRTAMPLPLPERPSPSFQPAVKPRGCALMA</sequence>
<organism evidence="1 2">
    <name type="scientific">Seminavis robusta</name>
    <dbReference type="NCBI Taxonomy" id="568900"/>
    <lineage>
        <taxon>Eukaryota</taxon>
        <taxon>Sar</taxon>
        <taxon>Stramenopiles</taxon>
        <taxon>Ochrophyta</taxon>
        <taxon>Bacillariophyta</taxon>
        <taxon>Bacillariophyceae</taxon>
        <taxon>Bacillariophycidae</taxon>
        <taxon>Naviculales</taxon>
        <taxon>Naviculaceae</taxon>
        <taxon>Seminavis</taxon>
    </lineage>
</organism>
<gene>
    <name evidence="1" type="ORF">SEMRO_406_G136410.1</name>
</gene>
<evidence type="ECO:0000313" key="2">
    <source>
        <dbReference type="Proteomes" id="UP001153069"/>
    </source>
</evidence>
<accession>A0A9N8HCF1</accession>
<keyword evidence="2" id="KW-1185">Reference proteome</keyword>
<protein>
    <submittedName>
        <fullName evidence="1">Uncharacterized protein</fullName>
    </submittedName>
</protein>
<name>A0A9N8HCF1_9STRA</name>
<proteinExistence type="predicted"/>
<dbReference type="EMBL" id="CAICTM010000405">
    <property type="protein sequence ID" value="CAB9509813.1"/>
    <property type="molecule type" value="Genomic_DNA"/>
</dbReference>
<dbReference type="AlphaFoldDB" id="A0A9N8HCF1"/>
<reference evidence="1" key="1">
    <citation type="submission" date="2020-06" db="EMBL/GenBank/DDBJ databases">
        <authorList>
            <consortium name="Plant Systems Biology data submission"/>
        </authorList>
    </citation>
    <scope>NUCLEOTIDE SEQUENCE</scope>
    <source>
        <strain evidence="1">D6</strain>
    </source>
</reference>